<keyword evidence="5" id="KW-0378">Hydrolase</keyword>
<reference evidence="8 9" key="1">
    <citation type="submission" date="2019-09" db="EMBL/GenBank/DDBJ databases">
        <title>Bird 10,000 Genomes (B10K) Project - Family phase.</title>
        <authorList>
            <person name="Zhang G."/>
        </authorList>
    </citation>
    <scope>NUCLEOTIDE SEQUENCE [LARGE SCALE GENOMIC DNA]</scope>
    <source>
        <strain evidence="8">B10K-DU-001-15</strain>
        <tissue evidence="8">Muscle</tissue>
    </source>
</reference>
<keyword evidence="2" id="KW-0548">Nucleotidyltransferase</keyword>
<feature type="domain" description="Integrase catalytic" evidence="7">
    <location>
        <begin position="1"/>
        <end position="73"/>
    </location>
</feature>
<evidence type="ECO:0000256" key="1">
    <source>
        <dbReference type="ARBA" id="ARBA00022679"/>
    </source>
</evidence>
<dbReference type="GO" id="GO:0016787">
    <property type="term" value="F:hydrolase activity"/>
    <property type="evidence" value="ECO:0007669"/>
    <property type="project" value="UniProtKB-KW"/>
</dbReference>
<keyword evidence="9" id="KW-1185">Reference proteome</keyword>
<keyword evidence="1" id="KW-0808">Transferase</keyword>
<dbReference type="GO" id="GO:0003964">
    <property type="term" value="F:RNA-directed DNA polymerase activity"/>
    <property type="evidence" value="ECO:0007669"/>
    <property type="project" value="UniProtKB-KW"/>
</dbReference>
<dbReference type="SUPFAM" id="SSF53098">
    <property type="entry name" value="Ribonuclease H-like"/>
    <property type="match status" value="1"/>
</dbReference>
<sequence>VEHITGIPHSPTGQSIMERAHQTLERVLDQQRGGAEVSPPVERLCKALFVLNFLNCSAQEQDPPPVIRHFSNSAQAKLEEKPPVLVKDPESLQLRGPFLMV</sequence>
<gene>
    <name evidence="8" type="primary">Iap_1</name>
    <name evidence="8" type="ORF">ALACHE_R16228</name>
</gene>
<evidence type="ECO:0000313" key="8">
    <source>
        <dbReference type="EMBL" id="NXQ28946.1"/>
    </source>
</evidence>
<feature type="non-terminal residue" evidence="8">
    <location>
        <position position="1"/>
    </location>
</feature>
<dbReference type="PROSITE" id="PS50994">
    <property type="entry name" value="INTEGRASE"/>
    <property type="match status" value="1"/>
</dbReference>
<keyword evidence="4" id="KW-0255">Endonuclease</keyword>
<evidence type="ECO:0000313" key="9">
    <source>
        <dbReference type="Proteomes" id="UP000571582"/>
    </source>
</evidence>
<dbReference type="GO" id="GO:0004519">
    <property type="term" value="F:endonuclease activity"/>
    <property type="evidence" value="ECO:0007669"/>
    <property type="project" value="UniProtKB-KW"/>
</dbReference>
<dbReference type="InterPro" id="IPR012337">
    <property type="entry name" value="RNaseH-like_sf"/>
</dbReference>
<protein>
    <submittedName>
        <fullName evidence="8">IGEB protein</fullName>
    </submittedName>
</protein>
<evidence type="ECO:0000256" key="4">
    <source>
        <dbReference type="ARBA" id="ARBA00022759"/>
    </source>
</evidence>
<dbReference type="AlphaFoldDB" id="A0A7L2BXT6"/>
<keyword evidence="6" id="KW-0695">RNA-directed DNA polymerase</keyword>
<dbReference type="PANTHER" id="PTHR41694:SF3">
    <property type="entry name" value="RNA-DIRECTED DNA POLYMERASE-RELATED"/>
    <property type="match status" value="1"/>
</dbReference>
<dbReference type="InterPro" id="IPR001584">
    <property type="entry name" value="Integrase_cat-core"/>
</dbReference>
<proteinExistence type="predicted"/>
<evidence type="ECO:0000256" key="5">
    <source>
        <dbReference type="ARBA" id="ARBA00022801"/>
    </source>
</evidence>
<comment type="caution">
    <text evidence="8">The sequence shown here is derived from an EMBL/GenBank/DDBJ whole genome shotgun (WGS) entry which is preliminary data.</text>
</comment>
<dbReference type="GO" id="GO:0035613">
    <property type="term" value="F:RNA stem-loop binding"/>
    <property type="evidence" value="ECO:0007669"/>
    <property type="project" value="TreeGrafter"/>
</dbReference>
<dbReference type="InterPro" id="IPR036397">
    <property type="entry name" value="RNaseH_sf"/>
</dbReference>
<dbReference type="EMBL" id="VWYE01012495">
    <property type="protein sequence ID" value="NXQ28946.1"/>
    <property type="molecule type" value="Genomic_DNA"/>
</dbReference>
<dbReference type="GO" id="GO:0015074">
    <property type="term" value="P:DNA integration"/>
    <property type="evidence" value="ECO:0007669"/>
    <property type="project" value="InterPro"/>
</dbReference>
<keyword evidence="3" id="KW-0540">Nuclease</keyword>
<organism evidence="8 9">
    <name type="scientific">Alaudala cheleensis</name>
    <name type="common">Asian short-toed lark</name>
    <dbReference type="NCBI Taxonomy" id="670337"/>
    <lineage>
        <taxon>Eukaryota</taxon>
        <taxon>Metazoa</taxon>
        <taxon>Chordata</taxon>
        <taxon>Craniata</taxon>
        <taxon>Vertebrata</taxon>
        <taxon>Euteleostomi</taxon>
        <taxon>Archelosauria</taxon>
        <taxon>Archosauria</taxon>
        <taxon>Dinosauria</taxon>
        <taxon>Saurischia</taxon>
        <taxon>Theropoda</taxon>
        <taxon>Coelurosauria</taxon>
        <taxon>Aves</taxon>
        <taxon>Neognathae</taxon>
        <taxon>Neoaves</taxon>
        <taxon>Telluraves</taxon>
        <taxon>Australaves</taxon>
        <taxon>Passeriformes</taxon>
        <taxon>Sylvioidea</taxon>
        <taxon>Alaudidae</taxon>
        <taxon>Alaudala</taxon>
    </lineage>
</organism>
<dbReference type="PANTHER" id="PTHR41694">
    <property type="entry name" value="ENDOGENOUS RETROVIRUS GROUP K MEMBER POL PROTEIN"/>
    <property type="match status" value="1"/>
</dbReference>
<accession>A0A7L2BXT6</accession>
<evidence type="ECO:0000256" key="3">
    <source>
        <dbReference type="ARBA" id="ARBA00022722"/>
    </source>
</evidence>
<evidence type="ECO:0000256" key="2">
    <source>
        <dbReference type="ARBA" id="ARBA00022695"/>
    </source>
</evidence>
<name>A0A7L2BXT6_9PASS</name>
<evidence type="ECO:0000259" key="7">
    <source>
        <dbReference type="PROSITE" id="PS50994"/>
    </source>
</evidence>
<feature type="non-terminal residue" evidence="8">
    <location>
        <position position="101"/>
    </location>
</feature>
<dbReference type="Gene3D" id="3.30.420.10">
    <property type="entry name" value="Ribonuclease H-like superfamily/Ribonuclease H"/>
    <property type="match status" value="1"/>
</dbReference>
<dbReference type="Proteomes" id="UP000571582">
    <property type="component" value="Unassembled WGS sequence"/>
</dbReference>
<evidence type="ECO:0000256" key="6">
    <source>
        <dbReference type="ARBA" id="ARBA00022918"/>
    </source>
</evidence>